<evidence type="ECO:0000259" key="1">
    <source>
        <dbReference type="Pfam" id="PF25275"/>
    </source>
</evidence>
<dbReference type="AlphaFoldDB" id="A0A2H3L795"/>
<dbReference type="RefSeq" id="WP_097652476.1">
    <property type="nucleotide sequence ID" value="NZ_LYXE01000083.1"/>
</dbReference>
<protein>
    <recommendedName>
        <fullName evidence="1">Golvesin/Xly CBD-like domain-containing protein</fullName>
    </recommendedName>
</protein>
<reference evidence="2 3" key="1">
    <citation type="submission" date="2016-05" db="EMBL/GenBank/DDBJ databases">
        <authorList>
            <person name="Lavstsen T."/>
            <person name="Jespersen J.S."/>
        </authorList>
    </citation>
    <scope>NUCLEOTIDE SEQUENCE [LARGE SCALE GENOMIC DNA]</scope>
    <source>
        <strain evidence="2 3">B7-9</strain>
    </source>
</reference>
<comment type="caution">
    <text evidence="2">The sequence shown here is derived from an EMBL/GenBank/DDBJ whole genome shotgun (WGS) entry which is preliminary data.</text>
</comment>
<sequence length="476" mass="52306">MLWLRFVWALLIMVFFGSVTLTQAQGSTGARPHQTAVGLAQFDGVLSQGDGSVTLIETSLPSPAVLSHVDRYGTLTSEQLFFAQPVTRLQLTYAAQAPSGSAVRVDVRGGFDGQRWQPWVVDLAAGDVIDFRQPIKYAQYRLTLTGSQFSAPVVRDVRLELTSRAASVEATPVDPYAVAPTLRVRATRQGMVGGRTANGYIIPPNARFVSLPSWSSLSSRGGNEYQVRLTYRGRSTVVPVYDVGPYNTRDDYWATQRTGFPDLQWGWPMDHAAYYDGYNNGRAEKGYVRFPTAVDVGDGAWIQDLGIVGDQAEVEATFLWMGQDPANGRPLRNPEASEHLVDELDGDFWSNTALLSASAMRCGANLHAYWSRTTSNPENATVARWQPNLPIEAAYDLFVHVPVCPQRLSATTTAAYIVGHRDGVNEIVVNQRSQTGWVHLGQFPFAAGDQGYVQLGAVASDGGIIWFDQVRWVPVR</sequence>
<dbReference type="InterPro" id="IPR033803">
    <property type="entry name" value="CBD-like_Golvesin-Xly"/>
</dbReference>
<dbReference type="Proteomes" id="UP000220922">
    <property type="component" value="Unassembled WGS sequence"/>
</dbReference>
<organism evidence="2 3">
    <name type="scientific">Candidatus Chloroploca asiatica</name>
    <dbReference type="NCBI Taxonomy" id="1506545"/>
    <lineage>
        <taxon>Bacteria</taxon>
        <taxon>Bacillati</taxon>
        <taxon>Chloroflexota</taxon>
        <taxon>Chloroflexia</taxon>
        <taxon>Chloroflexales</taxon>
        <taxon>Chloroflexineae</taxon>
        <taxon>Oscillochloridaceae</taxon>
        <taxon>Candidatus Chloroploca</taxon>
    </lineage>
</organism>
<accession>A0A2H3L795</accession>
<name>A0A2H3L795_9CHLR</name>
<dbReference type="OrthoDB" id="3734014at2"/>
<feature type="domain" description="Golvesin/Xly CBD-like" evidence="1">
    <location>
        <begin position="372"/>
        <end position="471"/>
    </location>
</feature>
<keyword evidence="3" id="KW-1185">Reference proteome</keyword>
<dbReference type="EMBL" id="LYXE01000083">
    <property type="protein sequence ID" value="PDV99123.1"/>
    <property type="molecule type" value="Genomic_DNA"/>
</dbReference>
<gene>
    <name evidence="2" type="ORF">A9Q02_13685</name>
</gene>
<evidence type="ECO:0000313" key="2">
    <source>
        <dbReference type="EMBL" id="PDV99123.1"/>
    </source>
</evidence>
<dbReference type="Pfam" id="PF25275">
    <property type="entry name" value="Golvesin_C"/>
    <property type="match status" value="1"/>
</dbReference>
<proteinExistence type="predicted"/>
<evidence type="ECO:0000313" key="3">
    <source>
        <dbReference type="Proteomes" id="UP000220922"/>
    </source>
</evidence>